<protein>
    <submittedName>
        <fullName evidence="1">Uncharacterized protein</fullName>
    </submittedName>
</protein>
<comment type="caution">
    <text evidence="1">The sequence shown here is derived from an EMBL/GenBank/DDBJ whole genome shotgun (WGS) entry which is preliminary data.</text>
</comment>
<gene>
    <name evidence="1" type="ORF">J2792_001813</name>
</gene>
<reference evidence="1 2" key="1">
    <citation type="submission" date="2023-07" db="EMBL/GenBank/DDBJ databases">
        <title>Sorghum-associated microbial communities from plants grown in Nebraska, USA.</title>
        <authorList>
            <person name="Schachtman D."/>
        </authorList>
    </citation>
    <scope>NUCLEOTIDE SEQUENCE [LARGE SCALE GENOMIC DNA]</scope>
    <source>
        <strain evidence="1 2">DS1027</strain>
    </source>
</reference>
<organism evidence="1 2">
    <name type="scientific">Novosphingobium capsulatum</name>
    <dbReference type="NCBI Taxonomy" id="13688"/>
    <lineage>
        <taxon>Bacteria</taxon>
        <taxon>Pseudomonadati</taxon>
        <taxon>Pseudomonadota</taxon>
        <taxon>Alphaproteobacteria</taxon>
        <taxon>Sphingomonadales</taxon>
        <taxon>Sphingomonadaceae</taxon>
        <taxon>Novosphingobium</taxon>
    </lineage>
</organism>
<dbReference type="EMBL" id="JAVDRD010000004">
    <property type="protein sequence ID" value="MDR6510941.1"/>
    <property type="molecule type" value="Genomic_DNA"/>
</dbReference>
<accession>A0ABU1MKT2</accession>
<sequence>MASDLFTFICEYEGGTYVSQVLAIDHEKALVEWATLLRKEQPIEGASDHIAQAACDELYSHIVPLTGLTGVWCWSATVMDDLALVNIVRSAQPS</sequence>
<name>A0ABU1MKT2_9SPHN</name>
<dbReference type="Proteomes" id="UP001184150">
    <property type="component" value="Unassembled WGS sequence"/>
</dbReference>
<proteinExistence type="predicted"/>
<evidence type="ECO:0000313" key="1">
    <source>
        <dbReference type="EMBL" id="MDR6510941.1"/>
    </source>
</evidence>
<keyword evidence="2" id="KW-1185">Reference proteome</keyword>
<evidence type="ECO:0000313" key="2">
    <source>
        <dbReference type="Proteomes" id="UP001184150"/>
    </source>
</evidence>
<dbReference type="RefSeq" id="WP_062786745.1">
    <property type="nucleotide sequence ID" value="NZ_CP140001.1"/>
</dbReference>